<dbReference type="Proteomes" id="UP000054279">
    <property type="component" value="Unassembled WGS sequence"/>
</dbReference>
<evidence type="ECO:0000313" key="2">
    <source>
        <dbReference type="Proteomes" id="UP000054279"/>
    </source>
</evidence>
<name>A0A0C9UC73_SPHS4</name>
<reference evidence="1 2" key="1">
    <citation type="submission" date="2014-06" db="EMBL/GenBank/DDBJ databases">
        <title>Evolutionary Origins and Diversification of the Mycorrhizal Mutualists.</title>
        <authorList>
            <consortium name="DOE Joint Genome Institute"/>
            <consortium name="Mycorrhizal Genomics Consortium"/>
            <person name="Kohler A."/>
            <person name="Kuo A."/>
            <person name="Nagy L.G."/>
            <person name="Floudas D."/>
            <person name="Copeland A."/>
            <person name="Barry K.W."/>
            <person name="Cichocki N."/>
            <person name="Veneault-Fourrey C."/>
            <person name="LaButti K."/>
            <person name="Lindquist E.A."/>
            <person name="Lipzen A."/>
            <person name="Lundell T."/>
            <person name="Morin E."/>
            <person name="Murat C."/>
            <person name="Riley R."/>
            <person name="Ohm R."/>
            <person name="Sun H."/>
            <person name="Tunlid A."/>
            <person name="Henrissat B."/>
            <person name="Grigoriev I.V."/>
            <person name="Hibbett D.S."/>
            <person name="Martin F."/>
        </authorList>
    </citation>
    <scope>NUCLEOTIDE SEQUENCE [LARGE SCALE GENOMIC DNA]</scope>
    <source>
        <strain evidence="1 2">SS14</strain>
    </source>
</reference>
<proteinExistence type="predicted"/>
<gene>
    <name evidence="1" type="ORF">M422DRAFT_55389</name>
</gene>
<dbReference type="PANTHER" id="PTHR37535">
    <property type="entry name" value="FLUG DOMAIN PROTEIN"/>
    <property type="match status" value="1"/>
</dbReference>
<dbReference type="PANTHER" id="PTHR37535:SF3">
    <property type="entry name" value="FLUG DOMAIN-CONTAINING PROTEIN"/>
    <property type="match status" value="1"/>
</dbReference>
<sequence>MITYAKGDCATRFELSTRVRNKPTADGVDVRLLQSHLWTWDDPIPSTRTRRQLPTFISLACASASRPGTIVESSGYANSNEALQYKHVEWHILPSRHIAPDFSSPFRMAATLDGDKIVMRDLSKWQGEESTLGIKTTYDLLKGKRKNKGEFIEFVMKLEAIEDTGLCAVINLLLLALEDGIFEVIHNLNDLFLLMSKTPTSVSLRVKENKLDLAPLRAYVPHSWSISPDRALEYDGLFYQLQRLALHTGFRVILTPTCFRRMAANLIERSSLTAEQRKQIMGHEATFRIFSRYQSTLAHGDFQGIAIGRRQSLETVQEIGRLSLNADKMAPITLSVEGTKAI</sequence>
<keyword evidence="2" id="KW-1185">Reference proteome</keyword>
<dbReference type="EMBL" id="KN837359">
    <property type="protein sequence ID" value="KIJ26732.1"/>
    <property type="molecule type" value="Genomic_DNA"/>
</dbReference>
<evidence type="ECO:0000313" key="1">
    <source>
        <dbReference type="EMBL" id="KIJ26732.1"/>
    </source>
</evidence>
<accession>A0A0C9UC73</accession>
<dbReference type="OrthoDB" id="3033142at2759"/>
<organism evidence="1 2">
    <name type="scientific">Sphaerobolus stellatus (strain SS14)</name>
    <dbReference type="NCBI Taxonomy" id="990650"/>
    <lineage>
        <taxon>Eukaryota</taxon>
        <taxon>Fungi</taxon>
        <taxon>Dikarya</taxon>
        <taxon>Basidiomycota</taxon>
        <taxon>Agaricomycotina</taxon>
        <taxon>Agaricomycetes</taxon>
        <taxon>Phallomycetidae</taxon>
        <taxon>Geastrales</taxon>
        <taxon>Sphaerobolaceae</taxon>
        <taxon>Sphaerobolus</taxon>
    </lineage>
</organism>
<protein>
    <submittedName>
        <fullName evidence="1">Unplaced genomic scaffold SPHSTscaffold_284, whole genome shotgun sequence</fullName>
    </submittedName>
</protein>
<dbReference type="InterPro" id="IPR021842">
    <property type="entry name" value="DUF3435"/>
</dbReference>
<dbReference type="AlphaFoldDB" id="A0A0C9UC73"/>
<dbReference type="Pfam" id="PF11917">
    <property type="entry name" value="DUF3435"/>
    <property type="match status" value="1"/>
</dbReference>
<dbReference type="HOGENOM" id="CLU_811748_0_0_1"/>